<dbReference type="Proteomes" id="UP000254123">
    <property type="component" value="Unassembled WGS sequence"/>
</dbReference>
<keyword evidence="1" id="KW-0472">Membrane</keyword>
<protein>
    <submittedName>
        <fullName evidence="2">Uncharacterized protein</fullName>
    </submittedName>
</protein>
<dbReference type="RefSeq" id="WP_051584468.1">
    <property type="nucleotide sequence ID" value="NZ_CAJHAQ010000001.1"/>
</dbReference>
<sequence length="86" mass="9454">MTDSNTDNSELSRTSKRPGLLSGLSTAAIALFAMLFMLRSAMAHPGHDHAANHSMLMHALFYGSIVVVTAACVWFAYQYFTKQKSK</sequence>
<evidence type="ECO:0000313" key="3">
    <source>
        <dbReference type="Proteomes" id="UP000254123"/>
    </source>
</evidence>
<dbReference type="EMBL" id="UGVC01000001">
    <property type="protein sequence ID" value="SUD91727.1"/>
    <property type="molecule type" value="Genomic_DNA"/>
</dbReference>
<dbReference type="AlphaFoldDB" id="A0A379LPE1"/>
<keyword evidence="1" id="KW-0812">Transmembrane</keyword>
<evidence type="ECO:0000313" key="2">
    <source>
        <dbReference type="EMBL" id="SUD91727.1"/>
    </source>
</evidence>
<reference evidence="2 3" key="1">
    <citation type="submission" date="2018-06" db="EMBL/GenBank/DDBJ databases">
        <authorList>
            <consortium name="Pathogen Informatics"/>
            <person name="Doyle S."/>
        </authorList>
    </citation>
    <scope>NUCLEOTIDE SEQUENCE [LARGE SCALE GENOMIC DNA]</scope>
    <source>
        <strain evidence="2 3">NCTC10526</strain>
    </source>
</reference>
<name>A0A379LPE1_9GAMM</name>
<evidence type="ECO:0000256" key="1">
    <source>
        <dbReference type="SAM" id="Phobius"/>
    </source>
</evidence>
<dbReference type="STRING" id="1123034.GCA_000685805_01656"/>
<feature type="transmembrane region" description="Helical" evidence="1">
    <location>
        <begin position="59"/>
        <end position="80"/>
    </location>
</feature>
<keyword evidence="1" id="KW-1133">Transmembrane helix</keyword>
<feature type="transmembrane region" description="Helical" evidence="1">
    <location>
        <begin position="20"/>
        <end position="38"/>
    </location>
</feature>
<organism evidence="2 3">
    <name type="scientific">Psychrobacter phenylpyruvicus</name>
    <dbReference type="NCBI Taxonomy" id="29432"/>
    <lineage>
        <taxon>Bacteria</taxon>
        <taxon>Pseudomonadati</taxon>
        <taxon>Pseudomonadota</taxon>
        <taxon>Gammaproteobacteria</taxon>
        <taxon>Moraxellales</taxon>
        <taxon>Moraxellaceae</taxon>
        <taxon>Psychrobacter</taxon>
    </lineage>
</organism>
<keyword evidence="3" id="KW-1185">Reference proteome</keyword>
<accession>A0A379LPE1</accession>
<gene>
    <name evidence="2" type="ORF">NCTC10526_02097</name>
</gene>
<proteinExistence type="predicted"/>